<sequence>MLHKIRVSAIQRLCVQDGPGVRTTVFLKGCYLACPWCCNPETIHYDQNLYFEKNSQVCGSSKICKRCVVYGGCQPKEHCLLGAYEKTYVDYEVNDLLSLIERDMSLFKKGGGVTISGGEPLMQASQLYPLLTILRQRGVNIAIETSLYAPHTNFDLLKDLVDYWLVDVKFQFGFISYIEKDKYKKDFELNLNFIQEQSQNNCLYRMVLSQQALPHTEAILKRLLKYQIPSLEILACHQLAANKYKQLGLSVPLFSSPSDEELKRFSKYINDKGIKTTILNL</sequence>
<evidence type="ECO:0000313" key="9">
    <source>
        <dbReference type="EMBL" id="MQN89356.1"/>
    </source>
</evidence>
<keyword evidence="4" id="KW-0949">S-adenosyl-L-methionine</keyword>
<evidence type="ECO:0000313" key="10">
    <source>
        <dbReference type="Proteomes" id="UP000420635"/>
    </source>
</evidence>
<dbReference type="GO" id="GO:0051539">
    <property type="term" value="F:4 iron, 4 sulfur cluster binding"/>
    <property type="evidence" value="ECO:0007669"/>
    <property type="project" value="UniProtKB-KW"/>
</dbReference>
<dbReference type="AlphaFoldDB" id="A0A646HI28"/>
<comment type="similarity">
    <text evidence="2">Belongs to the organic radical-activating enzymes family.</text>
</comment>
<protein>
    <submittedName>
        <fullName evidence="9">4Fe-4S cluster-binding domain-containing protein</fullName>
    </submittedName>
</protein>
<evidence type="ECO:0000256" key="1">
    <source>
        <dbReference type="ARBA" id="ARBA00001966"/>
    </source>
</evidence>
<dbReference type="InterPro" id="IPR001989">
    <property type="entry name" value="Radical_activat_CS"/>
</dbReference>
<comment type="caution">
    <text evidence="9">The sequence shown here is derived from an EMBL/GenBank/DDBJ whole genome shotgun (WGS) entry which is preliminary data.</text>
</comment>
<proteinExistence type="inferred from homology"/>
<reference evidence="10" key="1">
    <citation type="submission" date="2019-09" db="EMBL/GenBank/DDBJ databases">
        <title>Distinct polysaccharide growth profiles of human intestinal Prevotella copri isolates.</title>
        <authorList>
            <person name="Fehlner-Peach H."/>
            <person name="Magnabosco C."/>
            <person name="Raghavan V."/>
            <person name="Scher J.U."/>
            <person name="Tett A."/>
            <person name="Cox L.M."/>
            <person name="Gottsegen C."/>
            <person name="Watters A."/>
            <person name="Wiltshire- Gordon J.D."/>
            <person name="Segata N."/>
            <person name="Bonneau R."/>
            <person name="Littman D.R."/>
        </authorList>
    </citation>
    <scope>NUCLEOTIDE SEQUENCE [LARGE SCALE GENOMIC DNA]</scope>
    <source>
        <strain evidence="10">iP54</strain>
    </source>
</reference>
<dbReference type="GO" id="GO:0046872">
    <property type="term" value="F:metal ion binding"/>
    <property type="evidence" value="ECO:0007669"/>
    <property type="project" value="UniProtKB-KW"/>
</dbReference>
<keyword evidence="6" id="KW-0560">Oxidoreductase</keyword>
<keyword evidence="8" id="KW-0411">Iron-sulfur</keyword>
<keyword evidence="3" id="KW-0004">4Fe-4S</keyword>
<evidence type="ECO:0000256" key="4">
    <source>
        <dbReference type="ARBA" id="ARBA00022691"/>
    </source>
</evidence>
<dbReference type="PROSITE" id="PS51918">
    <property type="entry name" value="RADICAL_SAM"/>
    <property type="match status" value="1"/>
</dbReference>
<accession>A0A646HI28</accession>
<dbReference type="InterPro" id="IPR034457">
    <property type="entry name" value="Organic_radical-activating"/>
</dbReference>
<evidence type="ECO:0000256" key="8">
    <source>
        <dbReference type="ARBA" id="ARBA00023014"/>
    </source>
</evidence>
<dbReference type="EMBL" id="VZBQ01000059">
    <property type="protein sequence ID" value="MQN89356.1"/>
    <property type="molecule type" value="Genomic_DNA"/>
</dbReference>
<evidence type="ECO:0000256" key="3">
    <source>
        <dbReference type="ARBA" id="ARBA00022485"/>
    </source>
</evidence>
<dbReference type="Gene3D" id="3.20.20.70">
    <property type="entry name" value="Aldolase class I"/>
    <property type="match status" value="1"/>
</dbReference>
<dbReference type="PANTHER" id="PTHR30352:SF4">
    <property type="entry name" value="PYRUVATE FORMATE-LYASE 2-ACTIVATING ENZYME"/>
    <property type="match status" value="1"/>
</dbReference>
<dbReference type="InterPro" id="IPR007197">
    <property type="entry name" value="rSAM"/>
</dbReference>
<dbReference type="Pfam" id="PF13353">
    <property type="entry name" value="Fer4_12"/>
    <property type="match status" value="1"/>
</dbReference>
<evidence type="ECO:0000256" key="7">
    <source>
        <dbReference type="ARBA" id="ARBA00023004"/>
    </source>
</evidence>
<name>A0A646HI28_9BACT</name>
<organism evidence="9 10">
    <name type="scientific">Segatella copri</name>
    <dbReference type="NCBI Taxonomy" id="165179"/>
    <lineage>
        <taxon>Bacteria</taxon>
        <taxon>Pseudomonadati</taxon>
        <taxon>Bacteroidota</taxon>
        <taxon>Bacteroidia</taxon>
        <taxon>Bacteroidales</taxon>
        <taxon>Prevotellaceae</taxon>
        <taxon>Segatella</taxon>
    </lineage>
</organism>
<dbReference type="PANTHER" id="PTHR30352">
    <property type="entry name" value="PYRUVATE FORMATE-LYASE-ACTIVATING ENZYME"/>
    <property type="match status" value="1"/>
</dbReference>
<dbReference type="InterPro" id="IPR013785">
    <property type="entry name" value="Aldolase_TIM"/>
</dbReference>
<dbReference type="SFLD" id="SFLDS00029">
    <property type="entry name" value="Radical_SAM"/>
    <property type="match status" value="1"/>
</dbReference>
<keyword evidence="7" id="KW-0408">Iron</keyword>
<dbReference type="Proteomes" id="UP000420635">
    <property type="component" value="Unassembled WGS sequence"/>
</dbReference>
<evidence type="ECO:0000256" key="2">
    <source>
        <dbReference type="ARBA" id="ARBA00009777"/>
    </source>
</evidence>
<dbReference type="PROSITE" id="PS01087">
    <property type="entry name" value="RADICAL_ACTIVATING"/>
    <property type="match status" value="1"/>
</dbReference>
<dbReference type="RefSeq" id="WP_153113125.1">
    <property type="nucleotide sequence ID" value="NZ_VZAS01000071.1"/>
</dbReference>
<evidence type="ECO:0000256" key="5">
    <source>
        <dbReference type="ARBA" id="ARBA00022723"/>
    </source>
</evidence>
<gene>
    <name evidence="9" type="ORF">F7D59_05675</name>
</gene>
<dbReference type="GO" id="GO:0016491">
    <property type="term" value="F:oxidoreductase activity"/>
    <property type="evidence" value="ECO:0007669"/>
    <property type="project" value="UniProtKB-KW"/>
</dbReference>
<evidence type="ECO:0000256" key="6">
    <source>
        <dbReference type="ARBA" id="ARBA00023002"/>
    </source>
</evidence>
<dbReference type="SFLD" id="SFLDG01066">
    <property type="entry name" value="organic_radical-activating_enz"/>
    <property type="match status" value="1"/>
</dbReference>
<comment type="cofactor">
    <cofactor evidence="1">
        <name>[4Fe-4S] cluster</name>
        <dbReference type="ChEBI" id="CHEBI:49883"/>
    </cofactor>
</comment>
<keyword evidence="5" id="KW-0479">Metal-binding</keyword>